<evidence type="ECO:0000256" key="2">
    <source>
        <dbReference type="ARBA" id="ARBA00022676"/>
    </source>
</evidence>
<evidence type="ECO:0000256" key="3">
    <source>
        <dbReference type="ARBA" id="ARBA00022679"/>
    </source>
</evidence>
<keyword evidence="5 9" id="KW-1133">Transmembrane helix</keyword>
<dbReference type="Pfam" id="PF26314">
    <property type="entry name" value="MptA_B_family"/>
    <property type="match status" value="1"/>
</dbReference>
<dbReference type="eggNOG" id="ENOG502Z9GU">
    <property type="taxonomic scope" value="Bacteria"/>
</dbReference>
<comment type="subcellular location">
    <subcellularLocation>
        <location evidence="1">Membrane</location>
        <topology evidence="1">Multi-pass membrane protein</topology>
    </subcellularLocation>
</comment>
<feature type="transmembrane region" description="Helical" evidence="9">
    <location>
        <begin position="116"/>
        <end position="135"/>
    </location>
</feature>
<evidence type="ECO:0000313" key="11">
    <source>
        <dbReference type="Proteomes" id="UP000002247"/>
    </source>
</evidence>
<evidence type="ECO:0000313" key="10">
    <source>
        <dbReference type="EMBL" id="ADG97547.1"/>
    </source>
</evidence>
<dbReference type="KEGG" id="srt:Srot_1074"/>
<keyword evidence="6 9" id="KW-0472">Membrane</keyword>
<keyword evidence="2" id="KW-0328">Glycosyltransferase</keyword>
<protein>
    <recommendedName>
        <fullName evidence="12">Carotene biosynthesis associated membrane protein</fullName>
    </recommendedName>
</protein>
<keyword evidence="3" id="KW-0808">Transferase</keyword>
<accession>D6ZF23</accession>
<feature type="transmembrane region" description="Helical" evidence="9">
    <location>
        <begin position="492"/>
        <end position="520"/>
    </location>
</feature>
<feature type="transmembrane region" description="Helical" evidence="9">
    <location>
        <begin position="201"/>
        <end position="224"/>
    </location>
</feature>
<proteinExistence type="inferred from homology"/>
<dbReference type="AlphaFoldDB" id="D6ZF23"/>
<evidence type="ECO:0000256" key="7">
    <source>
        <dbReference type="ARBA" id="ARBA00043987"/>
    </source>
</evidence>
<dbReference type="STRING" id="640132.Srot_1074"/>
<evidence type="ECO:0000256" key="8">
    <source>
        <dbReference type="SAM" id="MobiDB-lite"/>
    </source>
</evidence>
<dbReference type="GO" id="GO:0016757">
    <property type="term" value="F:glycosyltransferase activity"/>
    <property type="evidence" value="ECO:0007669"/>
    <property type="project" value="UniProtKB-KW"/>
</dbReference>
<feature type="transmembrane region" description="Helical" evidence="9">
    <location>
        <begin position="526"/>
        <end position="547"/>
    </location>
</feature>
<name>D6ZF23_SEGRD</name>
<organism evidence="10 11">
    <name type="scientific">Segniliparus rotundus (strain ATCC BAA-972 / CDC 1076 / CIP 108378 / DSM 44985 / JCM 13578)</name>
    <dbReference type="NCBI Taxonomy" id="640132"/>
    <lineage>
        <taxon>Bacteria</taxon>
        <taxon>Bacillati</taxon>
        <taxon>Actinomycetota</taxon>
        <taxon>Actinomycetes</taxon>
        <taxon>Mycobacteriales</taxon>
        <taxon>Segniliparaceae</taxon>
        <taxon>Segniliparus</taxon>
    </lineage>
</organism>
<dbReference type="HOGENOM" id="CLU_023913_1_0_11"/>
<evidence type="ECO:0000256" key="4">
    <source>
        <dbReference type="ARBA" id="ARBA00022692"/>
    </source>
</evidence>
<feature type="region of interest" description="Disordered" evidence="8">
    <location>
        <begin position="552"/>
        <end position="576"/>
    </location>
</feature>
<dbReference type="NCBIfam" id="NF038066">
    <property type="entry name" value="MptB"/>
    <property type="match status" value="1"/>
</dbReference>
<reference evidence="10 11" key="1">
    <citation type="journal article" date="2010" name="Stand. Genomic Sci.">
        <title>Complete genome sequence of Segniliparus rotundus type strain (CDC 1076).</title>
        <authorList>
            <person name="Sikorski J."/>
            <person name="Lapidus A."/>
            <person name="Copeland A."/>
            <person name="Misra M."/>
            <person name="Glavina Del Rio T."/>
            <person name="Nolan M."/>
            <person name="Lucas S."/>
            <person name="Chen F."/>
            <person name="Tice H."/>
            <person name="Cheng J.F."/>
            <person name="Jando M."/>
            <person name="Schneider S."/>
            <person name="Bruce D."/>
            <person name="Goodwin L."/>
            <person name="Pitluck S."/>
            <person name="Liolios K."/>
            <person name="Mikhailova N."/>
            <person name="Pati A."/>
            <person name="Ivanova N."/>
            <person name="Mavromatis K."/>
            <person name="Chen A."/>
            <person name="Palaniappan K."/>
            <person name="Chertkov O."/>
            <person name="Land M."/>
            <person name="Hauser L."/>
            <person name="Chang Y.J."/>
            <person name="Jeffries C.D."/>
            <person name="Brettin T."/>
            <person name="Detter J.C."/>
            <person name="Han C."/>
            <person name="Rohde M."/>
            <person name="Goker M."/>
            <person name="Bristow J."/>
            <person name="Eisen J.A."/>
            <person name="Markowitz V."/>
            <person name="Hugenholtz P."/>
            <person name="Kyrpides N.C."/>
            <person name="Klenk H.P."/>
        </authorList>
    </citation>
    <scope>NUCLEOTIDE SEQUENCE [LARGE SCALE GENOMIC DNA]</scope>
    <source>
        <strain evidence="11">ATCC BAA-972 / CDC 1076 / CIP 108378 / DSM 44985 / JCM 13578</strain>
    </source>
</reference>
<feature type="transmembrane region" description="Helical" evidence="9">
    <location>
        <begin position="328"/>
        <end position="349"/>
    </location>
</feature>
<gene>
    <name evidence="10" type="ordered locus">Srot_1074</name>
</gene>
<evidence type="ECO:0000256" key="9">
    <source>
        <dbReference type="SAM" id="Phobius"/>
    </source>
</evidence>
<evidence type="ECO:0008006" key="12">
    <source>
        <dbReference type="Google" id="ProtNLM"/>
    </source>
</evidence>
<dbReference type="Proteomes" id="UP000002247">
    <property type="component" value="Chromosome"/>
</dbReference>
<evidence type="ECO:0000256" key="6">
    <source>
        <dbReference type="ARBA" id="ARBA00023136"/>
    </source>
</evidence>
<feature type="transmembrane region" description="Helical" evidence="9">
    <location>
        <begin position="41"/>
        <end position="64"/>
    </location>
</feature>
<feature type="transmembrane region" description="Helical" evidence="9">
    <location>
        <begin position="462"/>
        <end position="485"/>
    </location>
</feature>
<evidence type="ECO:0000256" key="5">
    <source>
        <dbReference type="ARBA" id="ARBA00022989"/>
    </source>
</evidence>
<comment type="similarity">
    <text evidence="7">Belongs to the MptA/B family.</text>
</comment>
<dbReference type="GO" id="GO:0016020">
    <property type="term" value="C:membrane"/>
    <property type="evidence" value="ECO:0007669"/>
    <property type="project" value="UniProtKB-SubCell"/>
</dbReference>
<feature type="transmembrane region" description="Helical" evidence="9">
    <location>
        <begin position="84"/>
        <end position="104"/>
    </location>
</feature>
<feature type="transmembrane region" description="Helical" evidence="9">
    <location>
        <begin position="400"/>
        <end position="418"/>
    </location>
</feature>
<feature type="transmembrane region" description="Helical" evidence="9">
    <location>
        <begin position="369"/>
        <end position="388"/>
    </location>
</feature>
<keyword evidence="11" id="KW-1185">Reference proteome</keyword>
<dbReference type="EMBL" id="CP001958">
    <property type="protein sequence ID" value="ADG97547.1"/>
    <property type="molecule type" value="Genomic_DNA"/>
</dbReference>
<feature type="compositionally biased region" description="Basic and acidic residues" evidence="8">
    <location>
        <begin position="565"/>
        <end position="576"/>
    </location>
</feature>
<feature type="transmembrane region" description="Helical" evidence="9">
    <location>
        <begin position="281"/>
        <end position="307"/>
    </location>
</feature>
<keyword evidence="4 9" id="KW-0812">Transmembrane</keyword>
<dbReference type="InterPro" id="IPR049829">
    <property type="entry name" value="MptA/B-like"/>
</dbReference>
<sequence length="576" mass="61672">MAIPMIGDEAQSVLSAALKPGSETESDEASSAAALSKGWTIALGALGACLLAFISVAVAGGLKHDQALEETHLSWMRFGHGRDISTYLGWLGLCLVILAWVRAGRLVLAGVVGMRWLVRAMASWVAPLLVAAPLYTRDPYSYLAQGALLRDGHNPYSDGPVMNPGIYADNVAEVWSTTGSPYGPLFMLIMKLLTTVVGNHIVPGVILTRIIMLPGVALTFWAVVALSKHFGKKPEAAVWLVLLNPLMVVNVIGGAHNEMLMVGLLTSGLVLTLRGQQHCGVALVVTAACVKATAGLALPFVGWIWLAQIARQNSLTMSARPLSALGEYAKVVAKVVAITVGLFALFTFVAGVDLGWSDQISDTLVVVNWLAAPTAVAQLLTITIGQLFDWNIQSVLDTTRSVFTVALAAALAAFWWLWREPLWSVQEASVTESSRPGLSGKAERFIRQQFAGDTSQTVGTRALVGAVLAMIATIEFTAASFPWYFSWPLAISAVFVVNGSSTVRSVVVFCSAALLFMFGLNGDQQMYSVPAMLFGAVVSFLAAATFWRKKKPSVREPGDDESLVNEERSVRELSFS</sequence>
<evidence type="ECO:0000256" key="1">
    <source>
        <dbReference type="ARBA" id="ARBA00004141"/>
    </source>
</evidence>
<feature type="transmembrane region" description="Helical" evidence="9">
    <location>
        <begin position="236"/>
        <end position="255"/>
    </location>
</feature>
<dbReference type="RefSeq" id="WP_013138003.1">
    <property type="nucleotide sequence ID" value="NC_014168.1"/>
</dbReference>